<evidence type="ECO:0000256" key="2">
    <source>
        <dbReference type="ARBA" id="ARBA00022833"/>
    </source>
</evidence>
<dbReference type="Proteomes" id="UP000238642">
    <property type="component" value="Unassembled WGS sequence"/>
</dbReference>
<proteinExistence type="predicted"/>
<dbReference type="GO" id="GO:0016853">
    <property type="term" value="F:isomerase activity"/>
    <property type="evidence" value="ECO:0007669"/>
    <property type="project" value="UniProtKB-KW"/>
</dbReference>
<dbReference type="CDD" id="cd07010">
    <property type="entry name" value="cupin_PMI_type_I_N_bac"/>
    <property type="match status" value="1"/>
</dbReference>
<evidence type="ECO:0000313" key="4">
    <source>
        <dbReference type="Proteomes" id="UP000238642"/>
    </source>
</evidence>
<dbReference type="EMBL" id="PVBS01000004">
    <property type="protein sequence ID" value="PRD52042.1"/>
    <property type="molecule type" value="Genomic_DNA"/>
</dbReference>
<organism evidence="3 4">
    <name type="scientific">Sphingobacterium gobiense</name>
    <dbReference type="NCBI Taxonomy" id="1382456"/>
    <lineage>
        <taxon>Bacteria</taxon>
        <taxon>Pseudomonadati</taxon>
        <taxon>Bacteroidota</taxon>
        <taxon>Sphingobacteriia</taxon>
        <taxon>Sphingobacteriales</taxon>
        <taxon>Sphingobacteriaceae</taxon>
        <taxon>Sphingobacterium</taxon>
    </lineage>
</organism>
<dbReference type="GO" id="GO:0046872">
    <property type="term" value="F:metal ion binding"/>
    <property type="evidence" value="ECO:0007669"/>
    <property type="project" value="UniProtKB-KW"/>
</dbReference>
<evidence type="ECO:0000313" key="3">
    <source>
        <dbReference type="EMBL" id="PRD52042.1"/>
    </source>
</evidence>
<accession>A0A2S9JGF9</accession>
<keyword evidence="3" id="KW-0413">Isomerase</keyword>
<dbReference type="InterPro" id="IPR051804">
    <property type="entry name" value="Carb_Metab_Reg_Kinase/Isom"/>
</dbReference>
<dbReference type="PANTHER" id="PTHR42742:SF3">
    <property type="entry name" value="FRUCTOKINASE"/>
    <property type="match status" value="1"/>
</dbReference>
<dbReference type="AlphaFoldDB" id="A0A2S9JGF9"/>
<dbReference type="Gene3D" id="2.60.120.10">
    <property type="entry name" value="Jelly Rolls"/>
    <property type="match status" value="1"/>
</dbReference>
<dbReference type="OrthoDB" id="9808275at2"/>
<sequence>MVSTYKKKPAINLDGFVVKGWDAIIAVLTKQSNSEGVIVIDCYTGTSQEELEMQLVQLKPDIFLQTSDLFISESEVAALTDRFMTEDTLFGYNSNITLDEYFDEKKLKSAREAIAASNGRVIVLGPGAQLVVDADILVYADMPRWEIQQRMRKGHAKGLGIDNSKAPFSHQYKRGLFNDWRVLDKHKRSIYNRVDYWLDTVVPDEPKMIDRQTFCAGMDKAAASPFRVVPFFDPAPWGGQWMKGEFALDASKVNYGWGFDCVPEENSLLFAIDNMVFEMPAVNLVYTKSGEVLGKPVEARFGKDFPIRFDFLDTVGGGNLSLQVHPTTQYARDHFGLHYTQDESYYIMDAKDDAHVYLGFKKDVDRDVVIDELEKAERGELVFDAEKYVNKIPTKKHDHFLIPAGTIHCSGMNAVVLEISSTPNLFTFKLWDWQRLGLDGKPRPINVQRGKQVLNWDCDTAYAQEQLVNNVQIVGKGDGWVEEKTGLHKSEFIETRRHTFSVPVTHDTQDSVNVLNLVDGDEIIVESPSGAFEPMIIHYAETFIIPAAVGTYRIRPYGASTGKTCMTIKASVRI</sequence>
<dbReference type="RefSeq" id="WP_105727478.1">
    <property type="nucleotide sequence ID" value="NZ_PVBS01000004.1"/>
</dbReference>
<keyword evidence="2" id="KW-0862">Zinc</keyword>
<reference evidence="3 4" key="1">
    <citation type="submission" date="2018-02" db="EMBL/GenBank/DDBJ databases">
        <title>The draft genome of Sphingobacterium gobiense H7.</title>
        <authorList>
            <person name="Li L."/>
            <person name="Liu L."/>
            <person name="Zhang X."/>
            <person name="Wang T."/>
            <person name="Liang L."/>
        </authorList>
    </citation>
    <scope>NUCLEOTIDE SEQUENCE [LARGE SCALE GENOMIC DNA]</scope>
    <source>
        <strain evidence="3 4">ACCC 05757</strain>
    </source>
</reference>
<comment type="caution">
    <text evidence="3">The sequence shown here is derived from an EMBL/GenBank/DDBJ whole genome shotgun (WGS) entry which is preliminary data.</text>
</comment>
<dbReference type="InterPro" id="IPR014710">
    <property type="entry name" value="RmlC-like_jellyroll"/>
</dbReference>
<keyword evidence="4" id="KW-1185">Reference proteome</keyword>
<dbReference type="PANTHER" id="PTHR42742">
    <property type="entry name" value="TRANSCRIPTIONAL REPRESSOR MPRA"/>
    <property type="match status" value="1"/>
</dbReference>
<keyword evidence="1" id="KW-0479">Metal-binding</keyword>
<dbReference type="SUPFAM" id="SSF51182">
    <property type="entry name" value="RmlC-like cupins"/>
    <property type="match status" value="1"/>
</dbReference>
<name>A0A2S9JGF9_9SPHI</name>
<evidence type="ECO:0000256" key="1">
    <source>
        <dbReference type="ARBA" id="ARBA00022723"/>
    </source>
</evidence>
<dbReference type="InterPro" id="IPR011051">
    <property type="entry name" value="RmlC_Cupin_sf"/>
</dbReference>
<protein>
    <submittedName>
        <fullName evidence="3">Mannose-6-phosphate isomerase</fullName>
    </submittedName>
</protein>
<gene>
    <name evidence="3" type="ORF">C5749_17250</name>
</gene>